<dbReference type="AlphaFoldDB" id="A0A8C6N180"/>
<keyword evidence="7" id="KW-1185">Reference proteome</keyword>
<dbReference type="Pfam" id="PF02966">
    <property type="entry name" value="DIM1"/>
    <property type="match status" value="1"/>
</dbReference>
<dbReference type="Proteomes" id="UP000694415">
    <property type="component" value="Unplaced"/>
</dbReference>
<dbReference type="GeneTree" id="ENSGT00390000010779"/>
<evidence type="ECO:0000256" key="1">
    <source>
        <dbReference type="ARBA" id="ARBA00004123"/>
    </source>
</evidence>
<name>A0A8C6N180_MUSSI</name>
<dbReference type="PANTHER" id="PTHR12052">
    <property type="entry name" value="THIOREDOXIN-LIKE PROTEN 4A, 4B"/>
    <property type="match status" value="1"/>
</dbReference>
<dbReference type="GO" id="GO:0046540">
    <property type="term" value="C:U4/U6 x U5 tri-snRNP complex"/>
    <property type="evidence" value="ECO:0007669"/>
    <property type="project" value="InterPro"/>
</dbReference>
<dbReference type="InterPro" id="IPR004123">
    <property type="entry name" value="Dim1"/>
</dbReference>
<evidence type="ECO:0000256" key="5">
    <source>
        <dbReference type="ARBA" id="ARBA00023242"/>
    </source>
</evidence>
<keyword evidence="4" id="KW-0508">mRNA splicing</keyword>
<evidence type="ECO:0000313" key="7">
    <source>
        <dbReference type="Proteomes" id="UP000694415"/>
    </source>
</evidence>
<protein>
    <submittedName>
        <fullName evidence="6">Uncharacterized protein</fullName>
    </submittedName>
</protein>
<comment type="similarity">
    <text evidence="2">Belongs to the DIM1 family.</text>
</comment>
<dbReference type="GO" id="GO:0005682">
    <property type="term" value="C:U5 snRNP"/>
    <property type="evidence" value="ECO:0007669"/>
    <property type="project" value="TreeGrafter"/>
</dbReference>
<evidence type="ECO:0000256" key="4">
    <source>
        <dbReference type="ARBA" id="ARBA00023187"/>
    </source>
</evidence>
<dbReference type="InterPro" id="IPR036249">
    <property type="entry name" value="Thioredoxin-like_sf"/>
</dbReference>
<sequence length="96" mass="11598">FWYLTPHRGWQVGQTIILVDYHMVVIHFKHDWDPTSMKMNEKVKNCAIIYLVAFTEVPDFNKMYDLYDLCTAMFFFRNKPIMIDLVSYHSNRTVTR</sequence>
<dbReference type="Ensembl" id="ENSMSIT00000035016.1">
    <property type="protein sequence ID" value="ENSMSIP00000027772.1"/>
    <property type="gene ID" value="ENSMSIG00000023407.1"/>
</dbReference>
<keyword evidence="3" id="KW-0507">mRNA processing</keyword>
<dbReference type="SUPFAM" id="SSF52833">
    <property type="entry name" value="Thioredoxin-like"/>
    <property type="match status" value="1"/>
</dbReference>
<evidence type="ECO:0000313" key="6">
    <source>
        <dbReference type="Ensembl" id="ENSMSIP00000027772.1"/>
    </source>
</evidence>
<keyword evidence="5" id="KW-0539">Nucleus</keyword>
<dbReference type="SMART" id="SM01410">
    <property type="entry name" value="DIM1"/>
    <property type="match status" value="1"/>
</dbReference>
<dbReference type="GO" id="GO:0005681">
    <property type="term" value="C:spliceosomal complex"/>
    <property type="evidence" value="ECO:0007669"/>
    <property type="project" value="TreeGrafter"/>
</dbReference>
<organism evidence="6 7">
    <name type="scientific">Mus spicilegus</name>
    <name type="common">Mound-building mouse</name>
    <dbReference type="NCBI Taxonomy" id="10103"/>
    <lineage>
        <taxon>Eukaryota</taxon>
        <taxon>Metazoa</taxon>
        <taxon>Chordata</taxon>
        <taxon>Craniata</taxon>
        <taxon>Vertebrata</taxon>
        <taxon>Euteleostomi</taxon>
        <taxon>Mammalia</taxon>
        <taxon>Eutheria</taxon>
        <taxon>Euarchontoglires</taxon>
        <taxon>Glires</taxon>
        <taxon>Rodentia</taxon>
        <taxon>Myomorpha</taxon>
        <taxon>Muroidea</taxon>
        <taxon>Muridae</taxon>
        <taxon>Murinae</taxon>
        <taxon>Mus</taxon>
        <taxon>Mus</taxon>
    </lineage>
</organism>
<dbReference type="GO" id="GO:0000398">
    <property type="term" value="P:mRNA splicing, via spliceosome"/>
    <property type="evidence" value="ECO:0007669"/>
    <property type="project" value="InterPro"/>
</dbReference>
<comment type="subcellular location">
    <subcellularLocation>
        <location evidence="1">Nucleus</location>
    </subcellularLocation>
</comment>
<dbReference type="PANTHER" id="PTHR12052:SF5">
    <property type="entry name" value="THIOREDOXIN-LIKE PROTEIN 4A"/>
    <property type="match status" value="1"/>
</dbReference>
<proteinExistence type="inferred from homology"/>
<accession>A0A8C6N180</accession>
<evidence type="ECO:0000256" key="3">
    <source>
        <dbReference type="ARBA" id="ARBA00022664"/>
    </source>
</evidence>
<evidence type="ECO:0000256" key="2">
    <source>
        <dbReference type="ARBA" id="ARBA00008241"/>
    </source>
</evidence>
<reference evidence="6" key="1">
    <citation type="submission" date="2025-08" db="UniProtKB">
        <authorList>
            <consortium name="Ensembl"/>
        </authorList>
    </citation>
    <scope>IDENTIFICATION</scope>
</reference>
<dbReference type="Gene3D" id="3.40.30.10">
    <property type="entry name" value="Glutaredoxin"/>
    <property type="match status" value="1"/>
</dbReference>
<reference evidence="6" key="2">
    <citation type="submission" date="2025-09" db="UniProtKB">
        <authorList>
            <consortium name="Ensembl"/>
        </authorList>
    </citation>
    <scope>IDENTIFICATION</scope>
</reference>